<feature type="compositionally biased region" description="Low complexity" evidence="9">
    <location>
        <begin position="395"/>
        <end position="406"/>
    </location>
</feature>
<feature type="transmembrane region" description="Helical" evidence="10">
    <location>
        <begin position="82"/>
        <end position="106"/>
    </location>
</feature>
<sequence>MLDSGQAILPDVSLTGGNASVWNVTSWRNIQMIPAYVSALSLVIFLAQMLNVTFQFQKQLLTSSENTSTSLLKRCRLHVEELGLRLFLFRLGRFATCTALVVLSLISPTPNASVRIWLLLVYIYSCLLALLSVVTKLPRSRVATRHLNIVLLVPLVVYGYRDVWPLVTYDLSPADGVEGKTLWIKIACMAFAAIFLPLFAPRQYIPVDPEDTSEPTLEQTVSWLSLIFYTYCDVLIMKAFRTPHLNLNELPPLSDFHRAKYLSLKTSKYLDPLHTRSKMHIGLKLILQVFPFEHLIMVVMVLSYGAIQMGAPIGINRLLNYLETGGKDAEIRPWFWVTWIFASNVLTSLSINYYNYQATMVFTECQAIMTQLIFEHALRMRVKAEVGDEKPPAETSGTGSSTVVVTPDNASASEQEEGAMSTPTTDNVTTDSTTKPKANKPEADEEKKADKKRNLVGKLNNLVTSDLDSLNGGQMFVMLLFSVPSQLGFSLWFLYSILGWAVFPGFAAMVVLSPLPGLILKTIRDAQVAKMKKSDARVQIVTETLNMIRMIKLFGWEGTMAKQINEKRAEELVYVRRLEFLEVANDVINSIIPVSAIIPTFAAYTLLMKQPLTASKVFSSIAAFGFLQRNLHFLSEAVPPIIQAKVGLDRMNEFLQETELLDQYTLEKSVSHQPVLEYSEVGANEIGIRQTSSTWANEETDGDVAPSRRRFALRIDDEVFFKKGCINLVIGQTGAGKTSLLMALLGEMHSIPSGPDSLVSLPRQGGIAYHAQESWVLNETIRDNILFGSSYDEKRYNAVIEQCALKTDLELFSAGDETEVGEKGITLSGGQKARVTLARAVYSTAEILLLDDVLAALDVHTARWVVEKCLQGDLVRGRTVILVTHNVAIAAPIAEFVVSIGSDGKIASQGSLSNVLAKDKKLFAEVEKENKALEEAEYDPLETEASLDTDTKNAVQSGRLIVEEEVEIGHLSWGAMKLLVTNMGGKGGTLLFWTQYFVFGGGRRISQIVETWVLALWSGSYESPDDSNVPVVAYLSLYTAVSCLTIILDTLVTLVFVFGTIRAARRIHKLLINSVLGSTLRWLDRTPVSRIIARSTQDIQQTDSGVPAVLDLFLSHTLSIISKFLAVIVVSPFSISPGVVMIIAGVALGNIYIKAGLPLKREGSNAKAPVLGHFSAAISGLVSIRAYGAQESFRKESYRRIDTYSRVQRPFWDLNRWISVRMNALSSIFAACLATYLTYTKSSTASKAGFILTTAVSFSGVILAWVRFLNTLETRGNSLERIKQYLDIEHEPRPTKDGVPPAYWPASGSLNVEKLSARYSNDGPKVLHDISFTVQSGERIGIVGRTGSGKSSLTLALLRAIITEGTVYYDGIATNTLNLDALRSKITIIPQVPELLSGTIRHNLDPLSEHDDAVLNDALRSAGLFSLQSENAEHRLTLDTSISGGGGNLSVGQRQILALARALVRQSKILILDEATSAIDYETDSVIQNSLRSELGKDVTLLTVAHRLQTVMDSDKIMVLDAGRIVEFDKPGELLKNQKSYFRALVDESGDRDTLVNMIKE</sequence>
<feature type="domain" description="ABC transmembrane type-1" evidence="12">
    <location>
        <begin position="997"/>
        <end position="1274"/>
    </location>
</feature>
<dbReference type="GO" id="GO:0016020">
    <property type="term" value="C:membrane"/>
    <property type="evidence" value="ECO:0007669"/>
    <property type="project" value="UniProtKB-SubCell"/>
</dbReference>
<feature type="transmembrane region" description="Helical" evidence="10">
    <location>
        <begin position="285"/>
        <end position="307"/>
    </location>
</feature>
<feature type="transmembrane region" description="Helical" evidence="10">
    <location>
        <begin position="1249"/>
        <end position="1269"/>
    </location>
</feature>
<dbReference type="SUPFAM" id="SSF52540">
    <property type="entry name" value="P-loop containing nucleoside triphosphate hydrolases"/>
    <property type="match status" value="2"/>
</dbReference>
<reference evidence="13 14" key="1">
    <citation type="submission" date="2022-09" db="EMBL/GenBank/DDBJ databases">
        <authorList>
            <person name="Palmer J.M."/>
        </authorList>
    </citation>
    <scope>NUCLEOTIDE SEQUENCE [LARGE SCALE GENOMIC DNA]</scope>
    <source>
        <strain evidence="13 14">DSM 7382</strain>
    </source>
</reference>
<organism evidence="13 14">
    <name type="scientific">Cerrena zonata</name>
    <dbReference type="NCBI Taxonomy" id="2478898"/>
    <lineage>
        <taxon>Eukaryota</taxon>
        <taxon>Fungi</taxon>
        <taxon>Dikarya</taxon>
        <taxon>Basidiomycota</taxon>
        <taxon>Agaricomycotina</taxon>
        <taxon>Agaricomycetes</taxon>
        <taxon>Polyporales</taxon>
        <taxon>Cerrenaceae</taxon>
        <taxon>Cerrena</taxon>
    </lineage>
</organism>
<evidence type="ECO:0000256" key="3">
    <source>
        <dbReference type="ARBA" id="ARBA00022692"/>
    </source>
</evidence>
<evidence type="ECO:0000256" key="6">
    <source>
        <dbReference type="ARBA" id="ARBA00022840"/>
    </source>
</evidence>
<feature type="domain" description="ABC transporter" evidence="11">
    <location>
        <begin position="699"/>
        <end position="928"/>
    </location>
</feature>
<dbReference type="PROSITE" id="PS00211">
    <property type="entry name" value="ABC_TRANSPORTER_1"/>
    <property type="match status" value="1"/>
</dbReference>
<comment type="subcellular location">
    <subcellularLocation>
        <location evidence="1">Membrane</location>
        <topology evidence="1">Multi-pass membrane protein</topology>
    </subcellularLocation>
</comment>
<dbReference type="SMART" id="SM00382">
    <property type="entry name" value="AAA"/>
    <property type="match status" value="2"/>
</dbReference>
<feature type="compositionally biased region" description="Low complexity" evidence="9">
    <location>
        <begin position="421"/>
        <end position="436"/>
    </location>
</feature>
<dbReference type="Proteomes" id="UP001385951">
    <property type="component" value="Unassembled WGS sequence"/>
</dbReference>
<dbReference type="InterPro" id="IPR017871">
    <property type="entry name" value="ABC_transporter-like_CS"/>
</dbReference>
<evidence type="ECO:0000256" key="1">
    <source>
        <dbReference type="ARBA" id="ARBA00004141"/>
    </source>
</evidence>
<evidence type="ECO:0000256" key="9">
    <source>
        <dbReference type="SAM" id="MobiDB-lite"/>
    </source>
</evidence>
<feature type="transmembrane region" description="Helical" evidence="10">
    <location>
        <begin position="112"/>
        <end position="134"/>
    </location>
</feature>
<keyword evidence="7 10" id="KW-1133">Transmembrane helix</keyword>
<dbReference type="CDD" id="cd18596">
    <property type="entry name" value="ABC_6TM_VMR1_D1_like"/>
    <property type="match status" value="1"/>
</dbReference>
<keyword evidence="3 10" id="KW-0812">Transmembrane</keyword>
<protein>
    <recommendedName>
        <fullName evidence="15">P-loop containing nucleoside triphosphate hydrolase protein</fullName>
    </recommendedName>
</protein>
<evidence type="ECO:0000256" key="2">
    <source>
        <dbReference type="ARBA" id="ARBA00022448"/>
    </source>
</evidence>
<keyword evidence="6" id="KW-0067">ATP-binding</keyword>
<gene>
    <name evidence="13" type="ORF">QCA50_015047</name>
</gene>
<comment type="caution">
    <text evidence="13">The sequence shown here is derived from an EMBL/GenBank/DDBJ whole genome shotgun (WGS) entry which is preliminary data.</text>
</comment>
<dbReference type="CDD" id="cd03244">
    <property type="entry name" value="ABCC_MRP_domain2"/>
    <property type="match status" value="1"/>
</dbReference>
<dbReference type="PANTHER" id="PTHR24223:SF356">
    <property type="entry name" value="ATP-BINDING CASSETTE TRANSPORTER ABC4"/>
    <property type="match status" value="1"/>
</dbReference>
<feature type="transmembrane region" description="Helical" evidence="10">
    <location>
        <begin position="33"/>
        <end position="54"/>
    </location>
</feature>
<feature type="transmembrane region" description="Helical" evidence="10">
    <location>
        <begin position="501"/>
        <end position="523"/>
    </location>
</feature>
<dbReference type="InterPro" id="IPR036640">
    <property type="entry name" value="ABC1_TM_sf"/>
</dbReference>
<dbReference type="PANTHER" id="PTHR24223">
    <property type="entry name" value="ATP-BINDING CASSETTE SUB-FAMILY C"/>
    <property type="match status" value="1"/>
</dbReference>
<keyword evidence="5" id="KW-0547">Nucleotide-binding</keyword>
<name>A0AAW0FY59_9APHY</name>
<dbReference type="PROSITE" id="PS50893">
    <property type="entry name" value="ABC_TRANSPORTER_2"/>
    <property type="match status" value="2"/>
</dbReference>
<dbReference type="FunFam" id="1.20.1560.10:FF:000013">
    <property type="entry name" value="ABC transporter C family member 2"/>
    <property type="match status" value="1"/>
</dbReference>
<dbReference type="PROSITE" id="PS50929">
    <property type="entry name" value="ABC_TM1F"/>
    <property type="match status" value="2"/>
</dbReference>
<feature type="transmembrane region" description="Helical" evidence="10">
    <location>
        <begin position="1037"/>
        <end position="1061"/>
    </location>
</feature>
<feature type="transmembrane region" description="Helical" evidence="10">
    <location>
        <begin position="334"/>
        <end position="354"/>
    </location>
</feature>
<feature type="transmembrane region" description="Helical" evidence="10">
    <location>
        <begin position="181"/>
        <end position="200"/>
    </location>
</feature>
<dbReference type="CDD" id="cd03250">
    <property type="entry name" value="ABCC_MRP_domain1"/>
    <property type="match status" value="1"/>
</dbReference>
<evidence type="ECO:0000259" key="11">
    <source>
        <dbReference type="PROSITE" id="PS50893"/>
    </source>
</evidence>
<feature type="domain" description="ABC transporter" evidence="11">
    <location>
        <begin position="1310"/>
        <end position="1547"/>
    </location>
</feature>
<feature type="domain" description="ABC transmembrane type-1" evidence="12">
    <location>
        <begin position="295"/>
        <end position="643"/>
    </location>
</feature>
<evidence type="ECO:0008006" key="15">
    <source>
        <dbReference type="Google" id="ProtNLM"/>
    </source>
</evidence>
<dbReference type="InterPro" id="IPR003439">
    <property type="entry name" value="ABC_transporter-like_ATP-bd"/>
</dbReference>
<keyword evidence="14" id="KW-1185">Reference proteome</keyword>
<evidence type="ECO:0000256" key="7">
    <source>
        <dbReference type="ARBA" id="ARBA00022989"/>
    </source>
</evidence>
<feature type="region of interest" description="Disordered" evidence="9">
    <location>
        <begin position="386"/>
        <end position="451"/>
    </location>
</feature>
<dbReference type="FunFam" id="3.40.50.300:FF:000838">
    <property type="entry name" value="ABC multidrug transporter (Eurofung)"/>
    <property type="match status" value="1"/>
</dbReference>
<feature type="transmembrane region" description="Helical" evidence="10">
    <location>
        <begin position="1124"/>
        <end position="1148"/>
    </location>
</feature>
<dbReference type="GO" id="GO:0016887">
    <property type="term" value="F:ATP hydrolysis activity"/>
    <property type="evidence" value="ECO:0007669"/>
    <property type="project" value="InterPro"/>
</dbReference>
<dbReference type="EMBL" id="JASBNA010000039">
    <property type="protein sequence ID" value="KAK7681700.1"/>
    <property type="molecule type" value="Genomic_DNA"/>
</dbReference>
<feature type="transmembrane region" description="Helical" evidence="10">
    <location>
        <begin position="146"/>
        <end position="161"/>
    </location>
</feature>
<evidence type="ECO:0000313" key="14">
    <source>
        <dbReference type="Proteomes" id="UP001385951"/>
    </source>
</evidence>
<dbReference type="Pfam" id="PF00664">
    <property type="entry name" value="ABC_membrane"/>
    <property type="match status" value="2"/>
</dbReference>
<feature type="compositionally biased region" description="Basic and acidic residues" evidence="9">
    <location>
        <begin position="439"/>
        <end position="451"/>
    </location>
</feature>
<feature type="transmembrane region" description="Helical" evidence="10">
    <location>
        <begin position="1168"/>
        <end position="1188"/>
    </location>
</feature>
<dbReference type="InterPro" id="IPR027417">
    <property type="entry name" value="P-loop_NTPase"/>
</dbReference>
<evidence type="ECO:0000313" key="13">
    <source>
        <dbReference type="EMBL" id="KAK7681700.1"/>
    </source>
</evidence>
<dbReference type="GO" id="GO:0005524">
    <property type="term" value="F:ATP binding"/>
    <property type="evidence" value="ECO:0007669"/>
    <property type="project" value="UniProtKB-KW"/>
</dbReference>
<dbReference type="GO" id="GO:0140359">
    <property type="term" value="F:ABC-type transporter activity"/>
    <property type="evidence" value="ECO:0007669"/>
    <property type="project" value="InterPro"/>
</dbReference>
<evidence type="ECO:0000256" key="8">
    <source>
        <dbReference type="ARBA" id="ARBA00023136"/>
    </source>
</evidence>
<keyword evidence="4" id="KW-0677">Repeat</keyword>
<dbReference type="CDD" id="cd18604">
    <property type="entry name" value="ABC_6TM_VMR1_D2_like"/>
    <property type="match status" value="1"/>
</dbReference>
<evidence type="ECO:0000259" key="12">
    <source>
        <dbReference type="PROSITE" id="PS50929"/>
    </source>
</evidence>
<accession>A0AAW0FY59</accession>
<dbReference type="InterPro" id="IPR003593">
    <property type="entry name" value="AAA+_ATPase"/>
</dbReference>
<dbReference type="InterPro" id="IPR050173">
    <property type="entry name" value="ABC_transporter_C-like"/>
</dbReference>
<evidence type="ECO:0000256" key="10">
    <source>
        <dbReference type="SAM" id="Phobius"/>
    </source>
</evidence>
<proteinExistence type="predicted"/>
<keyword evidence="8 10" id="KW-0472">Membrane</keyword>
<evidence type="ECO:0000256" key="4">
    <source>
        <dbReference type="ARBA" id="ARBA00022737"/>
    </source>
</evidence>
<dbReference type="InterPro" id="IPR011527">
    <property type="entry name" value="ABC1_TM_dom"/>
</dbReference>
<evidence type="ECO:0000256" key="5">
    <source>
        <dbReference type="ARBA" id="ARBA00022741"/>
    </source>
</evidence>
<keyword evidence="2" id="KW-0813">Transport</keyword>
<dbReference type="Gene3D" id="3.40.50.300">
    <property type="entry name" value="P-loop containing nucleotide triphosphate hydrolases"/>
    <property type="match status" value="2"/>
</dbReference>
<feature type="transmembrane region" description="Helical" evidence="10">
    <location>
        <begin position="1218"/>
        <end position="1237"/>
    </location>
</feature>
<dbReference type="SUPFAM" id="SSF90123">
    <property type="entry name" value="ABC transporter transmembrane region"/>
    <property type="match status" value="2"/>
</dbReference>
<dbReference type="Pfam" id="PF00005">
    <property type="entry name" value="ABC_tran"/>
    <property type="match status" value="2"/>
</dbReference>
<dbReference type="Gene3D" id="1.20.1560.10">
    <property type="entry name" value="ABC transporter type 1, transmembrane domain"/>
    <property type="match status" value="2"/>
</dbReference>